<organism evidence="1">
    <name type="scientific">Megalodesulfovibrio gigas</name>
    <name type="common">Desulfovibrio gigas</name>
    <dbReference type="NCBI Taxonomy" id="879"/>
    <lineage>
        <taxon>Bacteria</taxon>
        <taxon>Pseudomonadati</taxon>
        <taxon>Thermodesulfobacteriota</taxon>
        <taxon>Desulfovibrionia</taxon>
        <taxon>Desulfovibrionales</taxon>
        <taxon>Desulfovibrionaceae</taxon>
        <taxon>Megalodesulfovibrio</taxon>
    </lineage>
</organism>
<reference evidence="1" key="1">
    <citation type="journal article" date="2001" name="DNA Seq.">
        <title>A 6940 bp DNA fragment from Desulfovibrio gigas contains genes coding for lipoproteins, universal stress response and transcriptional regulator protein homologues.</title>
        <authorList>
            <person name="Silva G."/>
            <person name="Rodrigues-Pousada C."/>
        </authorList>
    </citation>
    <scope>NUCLEOTIDE SEQUENCE</scope>
</reference>
<proteinExistence type="predicted"/>
<evidence type="ECO:0000313" key="1">
    <source>
        <dbReference type="EMBL" id="AAL86369.1"/>
    </source>
</evidence>
<dbReference type="AlphaFoldDB" id="Q8RQ04"/>
<dbReference type="EMBL" id="AF332574">
    <property type="protein sequence ID" value="AAL86369.1"/>
    <property type="molecule type" value="Genomic_DNA"/>
</dbReference>
<protein>
    <submittedName>
        <fullName evidence="1">Uncharacterized protein</fullName>
    </submittedName>
</protein>
<accession>Q8RQ04</accession>
<sequence length="135" mass="14422">MHWSRLGEPAASISAKLLQRLSCSEGPHWLEKPPPPVVPSNMMQRERKVERLIWGEAPMASSPGVGDACCADAEAAMTSSHKDAAKKVLGNRMINLPKRGVGNRNGAQAPIINALAARSKSFGGDCAIFADRTFA</sequence>
<name>Q8RQ04_MEGGA</name>